<comment type="caution">
    <text evidence="1">The sequence shown here is derived from an EMBL/GenBank/DDBJ whole genome shotgun (WGS) entry which is preliminary data.</text>
</comment>
<name>A0AAD1XZ44_EUPCR</name>
<dbReference type="AlphaFoldDB" id="A0AAD1XZ44"/>
<keyword evidence="2" id="KW-1185">Reference proteome</keyword>
<proteinExistence type="predicted"/>
<sequence length="54" mass="6488">MHSSQRILLLDFLLEKYSKTKRRSSQFILSLLLFKELDYNFSVLLCYLKVGLKF</sequence>
<reference evidence="1" key="1">
    <citation type="submission" date="2023-07" db="EMBL/GenBank/DDBJ databases">
        <authorList>
            <consortium name="AG Swart"/>
            <person name="Singh M."/>
            <person name="Singh A."/>
            <person name="Seah K."/>
            <person name="Emmerich C."/>
        </authorList>
    </citation>
    <scope>NUCLEOTIDE SEQUENCE</scope>
    <source>
        <strain evidence="1">DP1</strain>
    </source>
</reference>
<dbReference type="EMBL" id="CAMPGE010022484">
    <property type="protein sequence ID" value="CAI2380522.1"/>
    <property type="molecule type" value="Genomic_DNA"/>
</dbReference>
<evidence type="ECO:0000313" key="1">
    <source>
        <dbReference type="EMBL" id="CAI2380522.1"/>
    </source>
</evidence>
<evidence type="ECO:0000313" key="2">
    <source>
        <dbReference type="Proteomes" id="UP001295684"/>
    </source>
</evidence>
<accession>A0AAD1XZ44</accession>
<organism evidence="1 2">
    <name type="scientific">Euplotes crassus</name>
    <dbReference type="NCBI Taxonomy" id="5936"/>
    <lineage>
        <taxon>Eukaryota</taxon>
        <taxon>Sar</taxon>
        <taxon>Alveolata</taxon>
        <taxon>Ciliophora</taxon>
        <taxon>Intramacronucleata</taxon>
        <taxon>Spirotrichea</taxon>
        <taxon>Hypotrichia</taxon>
        <taxon>Euplotida</taxon>
        <taxon>Euplotidae</taxon>
        <taxon>Moneuplotes</taxon>
    </lineage>
</organism>
<dbReference type="Proteomes" id="UP001295684">
    <property type="component" value="Unassembled WGS sequence"/>
</dbReference>
<gene>
    <name evidence="1" type="ORF">ECRASSUSDP1_LOCUS21958</name>
</gene>
<protein>
    <submittedName>
        <fullName evidence="1">Uncharacterized protein</fullName>
    </submittedName>
</protein>